<reference evidence="1" key="1">
    <citation type="journal article" date="2023" name="Mol. Phylogenet. Evol.">
        <title>Genome-scale phylogeny and comparative genomics of the fungal order Sordariales.</title>
        <authorList>
            <person name="Hensen N."/>
            <person name="Bonometti L."/>
            <person name="Westerberg I."/>
            <person name="Brannstrom I.O."/>
            <person name="Guillou S."/>
            <person name="Cros-Aarteil S."/>
            <person name="Calhoun S."/>
            <person name="Haridas S."/>
            <person name="Kuo A."/>
            <person name="Mondo S."/>
            <person name="Pangilinan J."/>
            <person name="Riley R."/>
            <person name="LaButti K."/>
            <person name="Andreopoulos B."/>
            <person name="Lipzen A."/>
            <person name="Chen C."/>
            <person name="Yan M."/>
            <person name="Daum C."/>
            <person name="Ng V."/>
            <person name="Clum A."/>
            <person name="Steindorff A."/>
            <person name="Ohm R.A."/>
            <person name="Martin F."/>
            <person name="Silar P."/>
            <person name="Natvig D.O."/>
            <person name="Lalanne C."/>
            <person name="Gautier V."/>
            <person name="Ament-Velasquez S.L."/>
            <person name="Kruys A."/>
            <person name="Hutchinson M.I."/>
            <person name="Powell A.J."/>
            <person name="Barry K."/>
            <person name="Miller A.N."/>
            <person name="Grigoriev I.V."/>
            <person name="Debuchy R."/>
            <person name="Gladieux P."/>
            <person name="Hiltunen Thoren M."/>
            <person name="Johannesson H."/>
        </authorList>
    </citation>
    <scope>NUCLEOTIDE SEQUENCE</scope>
    <source>
        <strain evidence="1">CBS 232.78</strain>
    </source>
</reference>
<reference evidence="1" key="2">
    <citation type="submission" date="2023-06" db="EMBL/GenBank/DDBJ databases">
        <authorList>
            <consortium name="Lawrence Berkeley National Laboratory"/>
            <person name="Haridas S."/>
            <person name="Hensen N."/>
            <person name="Bonometti L."/>
            <person name="Westerberg I."/>
            <person name="Brannstrom I.O."/>
            <person name="Guillou S."/>
            <person name="Cros-Aarteil S."/>
            <person name="Calhoun S."/>
            <person name="Kuo A."/>
            <person name="Mondo S."/>
            <person name="Pangilinan J."/>
            <person name="Riley R."/>
            <person name="LaButti K."/>
            <person name="Andreopoulos B."/>
            <person name="Lipzen A."/>
            <person name="Chen C."/>
            <person name="Yanf M."/>
            <person name="Daum C."/>
            <person name="Ng V."/>
            <person name="Clum A."/>
            <person name="Steindorff A."/>
            <person name="Ohm R."/>
            <person name="Martin F."/>
            <person name="Silar P."/>
            <person name="Natvig D."/>
            <person name="Lalanne C."/>
            <person name="Gautier V."/>
            <person name="Ament-velasquez S.L."/>
            <person name="Kruys A."/>
            <person name="Hutchinson M.I."/>
            <person name="Powell A.J."/>
            <person name="Barry K."/>
            <person name="Miller A.N."/>
            <person name="Grigoriev I.V."/>
            <person name="Debuchy R."/>
            <person name="Gladieux P."/>
            <person name="Thoren M.H."/>
            <person name="Johannesson H."/>
        </authorList>
    </citation>
    <scope>NUCLEOTIDE SEQUENCE</scope>
    <source>
        <strain evidence="1">CBS 232.78</strain>
    </source>
</reference>
<evidence type="ECO:0000313" key="2">
    <source>
        <dbReference type="Proteomes" id="UP001285441"/>
    </source>
</evidence>
<comment type="caution">
    <text evidence="1">The sequence shown here is derived from an EMBL/GenBank/DDBJ whole genome shotgun (WGS) entry which is preliminary data.</text>
</comment>
<dbReference type="EMBL" id="JAULSW010000008">
    <property type="protein sequence ID" value="KAK3372258.1"/>
    <property type="molecule type" value="Genomic_DNA"/>
</dbReference>
<dbReference type="Proteomes" id="UP001285441">
    <property type="component" value="Unassembled WGS sequence"/>
</dbReference>
<protein>
    <submittedName>
        <fullName evidence="1">Uncharacterized protein</fullName>
    </submittedName>
</protein>
<keyword evidence="2" id="KW-1185">Reference proteome</keyword>
<sequence>MSSAYDSKLVNQIQQHFQKHHNQSQPHSVRDDGTWEWAGSGALKNLQANVYTFASEGDEDADLRELEMDEYYATALGQNYRHMASDETLVRRNPDGSLVDQKPDHLAFIEQKALEVQAFAEQREDVLEKLLMWTTCSDVLATL</sequence>
<evidence type="ECO:0000313" key="1">
    <source>
        <dbReference type="EMBL" id="KAK3372258.1"/>
    </source>
</evidence>
<dbReference type="AlphaFoldDB" id="A0AAE0K8Q7"/>
<gene>
    <name evidence="1" type="ORF">B0H63DRAFT_453608</name>
</gene>
<name>A0AAE0K8Q7_9PEZI</name>
<organism evidence="1 2">
    <name type="scientific">Podospora didyma</name>
    <dbReference type="NCBI Taxonomy" id="330526"/>
    <lineage>
        <taxon>Eukaryota</taxon>
        <taxon>Fungi</taxon>
        <taxon>Dikarya</taxon>
        <taxon>Ascomycota</taxon>
        <taxon>Pezizomycotina</taxon>
        <taxon>Sordariomycetes</taxon>
        <taxon>Sordariomycetidae</taxon>
        <taxon>Sordariales</taxon>
        <taxon>Podosporaceae</taxon>
        <taxon>Podospora</taxon>
    </lineage>
</organism>
<accession>A0AAE0K8Q7</accession>
<proteinExistence type="predicted"/>